<dbReference type="EMBL" id="RHFK02000002">
    <property type="protein sequence ID" value="TWW79176.1"/>
    <property type="molecule type" value="Genomic_DNA"/>
</dbReference>
<evidence type="ECO:0000259" key="1">
    <source>
        <dbReference type="PROSITE" id="PS50222"/>
    </source>
</evidence>
<dbReference type="PROSITE" id="PS50222">
    <property type="entry name" value="EF_HAND_2"/>
    <property type="match status" value="1"/>
</dbReference>
<dbReference type="GO" id="GO:0005509">
    <property type="term" value="F:calcium ion binding"/>
    <property type="evidence" value="ECO:0007669"/>
    <property type="project" value="InterPro"/>
</dbReference>
<dbReference type="Proteomes" id="UP000324091">
    <property type="component" value="Chromosome 10"/>
</dbReference>
<dbReference type="Gene3D" id="1.10.238.10">
    <property type="entry name" value="EF-hand"/>
    <property type="match status" value="1"/>
</dbReference>
<dbReference type="SUPFAM" id="SSF47473">
    <property type="entry name" value="EF-hand"/>
    <property type="match status" value="1"/>
</dbReference>
<evidence type="ECO:0000313" key="3">
    <source>
        <dbReference type="Proteomes" id="UP000324091"/>
    </source>
</evidence>
<dbReference type="Pfam" id="PF01023">
    <property type="entry name" value="S_100"/>
    <property type="match status" value="1"/>
</dbReference>
<dbReference type="SMART" id="SM01394">
    <property type="entry name" value="S_100"/>
    <property type="match status" value="1"/>
</dbReference>
<feature type="domain" description="EF-hand" evidence="1">
    <location>
        <begin position="49"/>
        <end position="84"/>
    </location>
</feature>
<reference evidence="2 3" key="1">
    <citation type="submission" date="2019-04" db="EMBL/GenBank/DDBJ databases">
        <title>Chromosome genome assembly for Takifugu flavidus.</title>
        <authorList>
            <person name="Xiao S."/>
        </authorList>
    </citation>
    <scope>NUCLEOTIDE SEQUENCE [LARGE SCALE GENOMIC DNA]</scope>
    <source>
        <strain evidence="2">HTHZ2018</strain>
        <tissue evidence="2">Muscle</tissue>
    </source>
</reference>
<name>A0A5C6PJQ9_9TELE</name>
<protein>
    <recommendedName>
        <fullName evidence="1">EF-hand domain-containing protein</fullName>
    </recommendedName>
</protein>
<organism evidence="2 3">
    <name type="scientific">Takifugu flavidus</name>
    <name type="common">sansaifugu</name>
    <dbReference type="NCBI Taxonomy" id="433684"/>
    <lineage>
        <taxon>Eukaryota</taxon>
        <taxon>Metazoa</taxon>
        <taxon>Chordata</taxon>
        <taxon>Craniata</taxon>
        <taxon>Vertebrata</taxon>
        <taxon>Euteleostomi</taxon>
        <taxon>Actinopterygii</taxon>
        <taxon>Neopterygii</taxon>
        <taxon>Teleostei</taxon>
        <taxon>Neoteleostei</taxon>
        <taxon>Acanthomorphata</taxon>
        <taxon>Eupercaria</taxon>
        <taxon>Tetraodontiformes</taxon>
        <taxon>Tetradontoidea</taxon>
        <taxon>Tetraodontidae</taxon>
        <taxon>Takifugu</taxon>
    </lineage>
</organism>
<proteinExistence type="predicted"/>
<dbReference type="AlphaFoldDB" id="A0A5C6PJQ9"/>
<accession>A0A5C6PJQ9</accession>
<keyword evidence="3" id="KW-1185">Reference proteome</keyword>
<sequence length="85" mass="10307">MADKSEQTILTAMDFLKETFHKYADMDDDKGTMSKKELTDLVRKHVNVTIESHYDYFFKTMDEDKDAKITFKEYMYFLTDMYNFR</sequence>
<gene>
    <name evidence="2" type="ORF">D4764_10G0002060</name>
</gene>
<dbReference type="InterPro" id="IPR002048">
    <property type="entry name" value="EF_hand_dom"/>
</dbReference>
<dbReference type="InterPro" id="IPR011992">
    <property type="entry name" value="EF-hand-dom_pair"/>
</dbReference>
<evidence type="ECO:0000313" key="2">
    <source>
        <dbReference type="EMBL" id="TWW79176.1"/>
    </source>
</evidence>
<comment type="caution">
    <text evidence="2">The sequence shown here is derived from an EMBL/GenBank/DDBJ whole genome shotgun (WGS) entry which is preliminary data.</text>
</comment>
<dbReference type="InterPro" id="IPR013787">
    <property type="entry name" value="S100_Ca-bd_sub"/>
</dbReference>